<dbReference type="GO" id="GO:0032153">
    <property type="term" value="C:cell division site"/>
    <property type="evidence" value="ECO:0007669"/>
    <property type="project" value="TreeGrafter"/>
</dbReference>
<feature type="transmembrane region" description="Helical" evidence="7">
    <location>
        <begin position="304"/>
        <end position="328"/>
    </location>
</feature>
<dbReference type="EMBL" id="DVFU01000051">
    <property type="protein sequence ID" value="HIQ64589.1"/>
    <property type="molecule type" value="Genomic_DNA"/>
</dbReference>
<evidence type="ECO:0000256" key="7">
    <source>
        <dbReference type="SAM" id="Phobius"/>
    </source>
</evidence>
<dbReference type="PROSITE" id="PS00428">
    <property type="entry name" value="FTSW_RODA_SPOVE"/>
    <property type="match status" value="1"/>
</dbReference>
<dbReference type="GO" id="GO:0008360">
    <property type="term" value="P:regulation of cell shape"/>
    <property type="evidence" value="ECO:0007669"/>
    <property type="project" value="UniProtKB-KW"/>
</dbReference>
<dbReference type="InterPro" id="IPR018365">
    <property type="entry name" value="Cell_cycle_FtsW-rel_CS"/>
</dbReference>
<name>A0A9D0YYV1_9FIRM</name>
<keyword evidence="2" id="KW-1003">Cell membrane</keyword>
<evidence type="ECO:0000256" key="4">
    <source>
        <dbReference type="ARBA" id="ARBA00022960"/>
    </source>
</evidence>
<dbReference type="InterPro" id="IPR013437">
    <property type="entry name" value="FtsW"/>
</dbReference>
<evidence type="ECO:0000256" key="2">
    <source>
        <dbReference type="ARBA" id="ARBA00022475"/>
    </source>
</evidence>
<dbReference type="InterPro" id="IPR001182">
    <property type="entry name" value="FtsW/RodA"/>
</dbReference>
<comment type="subcellular location">
    <subcellularLocation>
        <location evidence="1">Cell membrane</location>
        <topology evidence="1">Multi-pass membrane protein</topology>
    </subcellularLocation>
</comment>
<keyword evidence="3 7" id="KW-0812">Transmembrane</keyword>
<keyword evidence="4" id="KW-0133">Cell shape</keyword>
<accession>A0A9D0YYV1</accession>
<feature type="transmembrane region" description="Helical" evidence="7">
    <location>
        <begin position="159"/>
        <end position="176"/>
    </location>
</feature>
<dbReference type="GO" id="GO:0005886">
    <property type="term" value="C:plasma membrane"/>
    <property type="evidence" value="ECO:0007669"/>
    <property type="project" value="UniProtKB-SubCell"/>
</dbReference>
<feature type="transmembrane region" description="Helical" evidence="7">
    <location>
        <begin position="334"/>
        <end position="356"/>
    </location>
</feature>
<feature type="transmembrane region" description="Helical" evidence="7">
    <location>
        <begin position="71"/>
        <end position="90"/>
    </location>
</feature>
<dbReference type="GO" id="GO:0051301">
    <property type="term" value="P:cell division"/>
    <property type="evidence" value="ECO:0007669"/>
    <property type="project" value="InterPro"/>
</dbReference>
<dbReference type="PANTHER" id="PTHR30474:SF13">
    <property type="entry name" value="STAGE V SPORULATION PROTEIN E"/>
    <property type="match status" value="1"/>
</dbReference>
<dbReference type="AlphaFoldDB" id="A0A9D0YYV1"/>
<feature type="transmembrane region" description="Helical" evidence="7">
    <location>
        <begin position="102"/>
        <end position="122"/>
    </location>
</feature>
<protein>
    <submittedName>
        <fullName evidence="8">Lipid II flippase FtsW</fullName>
    </submittedName>
</protein>
<keyword evidence="6 7" id="KW-0472">Membrane</keyword>
<evidence type="ECO:0000313" key="8">
    <source>
        <dbReference type="EMBL" id="HIQ64589.1"/>
    </source>
</evidence>
<dbReference type="GO" id="GO:0009252">
    <property type="term" value="P:peptidoglycan biosynthetic process"/>
    <property type="evidence" value="ECO:0007669"/>
    <property type="project" value="InterPro"/>
</dbReference>
<feature type="transmembrane region" description="Helical" evidence="7">
    <location>
        <begin position="183"/>
        <end position="203"/>
    </location>
</feature>
<evidence type="ECO:0000256" key="3">
    <source>
        <dbReference type="ARBA" id="ARBA00022692"/>
    </source>
</evidence>
<keyword evidence="5 7" id="KW-1133">Transmembrane helix</keyword>
<proteinExistence type="predicted"/>
<feature type="transmembrane region" description="Helical" evidence="7">
    <location>
        <begin position="41"/>
        <end position="59"/>
    </location>
</feature>
<reference evidence="8" key="2">
    <citation type="journal article" date="2021" name="PeerJ">
        <title>Extensive microbial diversity within the chicken gut microbiome revealed by metagenomics and culture.</title>
        <authorList>
            <person name="Gilroy R."/>
            <person name="Ravi A."/>
            <person name="Getino M."/>
            <person name="Pursley I."/>
            <person name="Horton D.L."/>
            <person name="Alikhan N.F."/>
            <person name="Baker D."/>
            <person name="Gharbi K."/>
            <person name="Hall N."/>
            <person name="Watson M."/>
            <person name="Adriaenssens E.M."/>
            <person name="Foster-Nyarko E."/>
            <person name="Jarju S."/>
            <person name="Secka A."/>
            <person name="Antonio M."/>
            <person name="Oren A."/>
            <person name="Chaudhuri R.R."/>
            <person name="La Ragione R."/>
            <person name="Hildebrand F."/>
            <person name="Pallen M.J."/>
        </authorList>
    </citation>
    <scope>NUCLEOTIDE SEQUENCE</scope>
    <source>
        <strain evidence="8">CHK165-10780</strain>
    </source>
</reference>
<gene>
    <name evidence="8" type="primary">ftsW</name>
    <name evidence="8" type="ORF">IAC85_02505</name>
</gene>
<evidence type="ECO:0000313" key="9">
    <source>
        <dbReference type="Proteomes" id="UP000886725"/>
    </source>
</evidence>
<dbReference type="GO" id="GO:0015648">
    <property type="term" value="F:lipid-linked peptidoglycan transporter activity"/>
    <property type="evidence" value="ECO:0007669"/>
    <property type="project" value="TreeGrafter"/>
</dbReference>
<dbReference type="Pfam" id="PF01098">
    <property type="entry name" value="FTSW_RODA_SPOVE"/>
    <property type="match status" value="1"/>
</dbReference>
<sequence length="362" mass="39895">MKKERVLVVSVVLIVLFGLIMIYSSSYIWAEYKFQDAFHYVKNQAIFAIIGFLLMHLMSKIDYHWYKEKSNMILGIAIILLILVLIPGIGSVRNGARSWFGIGPLGIQPSEAAKLALIIFTSKYLENSNKFIKNIKTGVLPILAILFLIFGLIMLQPDFGTGMIIVVSILAMMLVAGVNWKFFLCLGGIGVVGITALIIQAPYRLDRILSFLNPWQDPLGTGFQMIQSLYAIGPGGLLGMGFLNSRQKHFYLPEPQTDFIFSIIAEEFGFMGALIVVGLFVTILTSAIQISLSCPDKFGKYLSFGMIFQIIIQAIMNLMVVVGLIPVTGVTLPFLSYGGSSLLISLASMGIILNIAKTDKKN</sequence>
<reference evidence="8" key="1">
    <citation type="submission" date="2020-10" db="EMBL/GenBank/DDBJ databases">
        <authorList>
            <person name="Gilroy R."/>
        </authorList>
    </citation>
    <scope>NUCLEOTIDE SEQUENCE</scope>
    <source>
        <strain evidence="8">CHK165-10780</strain>
    </source>
</reference>
<feature type="transmembrane region" description="Helical" evidence="7">
    <location>
        <begin position="7"/>
        <end position="29"/>
    </location>
</feature>
<organism evidence="8 9">
    <name type="scientific">Candidatus Faecenecus gallistercoris</name>
    <dbReference type="NCBI Taxonomy" id="2840793"/>
    <lineage>
        <taxon>Bacteria</taxon>
        <taxon>Bacillati</taxon>
        <taxon>Bacillota</taxon>
        <taxon>Bacillota incertae sedis</taxon>
        <taxon>Candidatus Faecenecus</taxon>
    </lineage>
</organism>
<feature type="transmembrane region" description="Helical" evidence="7">
    <location>
        <begin position="134"/>
        <end position="153"/>
    </location>
</feature>
<feature type="transmembrane region" description="Helical" evidence="7">
    <location>
        <begin position="268"/>
        <end position="292"/>
    </location>
</feature>
<dbReference type="PANTHER" id="PTHR30474">
    <property type="entry name" value="CELL CYCLE PROTEIN"/>
    <property type="match status" value="1"/>
</dbReference>
<evidence type="ECO:0000256" key="5">
    <source>
        <dbReference type="ARBA" id="ARBA00022989"/>
    </source>
</evidence>
<dbReference type="Proteomes" id="UP000886725">
    <property type="component" value="Unassembled WGS sequence"/>
</dbReference>
<dbReference type="NCBIfam" id="TIGR02614">
    <property type="entry name" value="ftsW"/>
    <property type="match status" value="1"/>
</dbReference>
<evidence type="ECO:0000256" key="1">
    <source>
        <dbReference type="ARBA" id="ARBA00004651"/>
    </source>
</evidence>
<evidence type="ECO:0000256" key="6">
    <source>
        <dbReference type="ARBA" id="ARBA00023136"/>
    </source>
</evidence>
<comment type="caution">
    <text evidence="8">The sequence shown here is derived from an EMBL/GenBank/DDBJ whole genome shotgun (WGS) entry which is preliminary data.</text>
</comment>